<accession>A0A0M2URA6</accession>
<dbReference type="InterPro" id="IPR018303">
    <property type="entry name" value="ATPase_P-typ_P_site"/>
</dbReference>
<dbReference type="InterPro" id="IPR059000">
    <property type="entry name" value="ATPase_P-type_domA"/>
</dbReference>
<dbReference type="NCBIfam" id="TIGR01494">
    <property type="entry name" value="ATPase_P-type"/>
    <property type="match status" value="1"/>
</dbReference>
<keyword evidence="12" id="KW-1185">Reference proteome</keyword>
<dbReference type="InterPro" id="IPR023299">
    <property type="entry name" value="ATPase_P-typ_cyto_dom_N"/>
</dbReference>
<comment type="similarity">
    <text evidence="2 9">Belongs to the cation transport ATPase (P-type) (TC 3.A.3) family. Type IB subfamily.</text>
</comment>
<keyword evidence="9" id="KW-0067">ATP-binding</keyword>
<dbReference type="SUPFAM" id="SSF56784">
    <property type="entry name" value="HAD-like"/>
    <property type="match status" value="1"/>
</dbReference>
<comment type="subcellular location">
    <subcellularLocation>
        <location evidence="9">Cell membrane</location>
    </subcellularLocation>
    <subcellularLocation>
        <location evidence="1">Membrane</location>
    </subcellularLocation>
</comment>
<dbReference type="PROSITE" id="PS00154">
    <property type="entry name" value="ATPASE_E1_E2"/>
    <property type="match status" value="1"/>
</dbReference>
<evidence type="ECO:0000256" key="6">
    <source>
        <dbReference type="ARBA" id="ARBA00023136"/>
    </source>
</evidence>
<evidence type="ECO:0000256" key="1">
    <source>
        <dbReference type="ARBA" id="ARBA00004370"/>
    </source>
</evidence>
<evidence type="ECO:0000256" key="8">
    <source>
        <dbReference type="ARBA" id="ARBA00047308"/>
    </source>
</evidence>
<dbReference type="PRINTS" id="PR00941">
    <property type="entry name" value="CDATPASE"/>
</dbReference>
<dbReference type="SFLD" id="SFLDS00003">
    <property type="entry name" value="Haloacid_Dehalogenase"/>
    <property type="match status" value="1"/>
</dbReference>
<dbReference type="EMBL" id="LAQJ01000273">
    <property type="protein sequence ID" value="KKO18407.1"/>
    <property type="molecule type" value="Genomic_DNA"/>
</dbReference>
<dbReference type="Gene3D" id="3.40.1110.10">
    <property type="entry name" value="Calcium-transporting ATPase, cytoplasmic domain N"/>
    <property type="match status" value="1"/>
</dbReference>
<gene>
    <name evidence="11" type="ORF">BROFUL_02913</name>
</gene>
<dbReference type="Pfam" id="PF00122">
    <property type="entry name" value="E1-E2_ATPase"/>
    <property type="match status" value="1"/>
</dbReference>
<dbReference type="InterPro" id="IPR023214">
    <property type="entry name" value="HAD_sf"/>
</dbReference>
<dbReference type="InterPro" id="IPR027256">
    <property type="entry name" value="P-typ_ATPase_IB"/>
</dbReference>
<dbReference type="InterPro" id="IPR051014">
    <property type="entry name" value="Cation_Transport_ATPase_IB"/>
</dbReference>
<feature type="transmembrane region" description="Helical" evidence="9">
    <location>
        <begin position="645"/>
        <end position="670"/>
    </location>
</feature>
<keyword evidence="9" id="KW-1003">Cell membrane</keyword>
<evidence type="ECO:0000259" key="10">
    <source>
        <dbReference type="Pfam" id="PF00122"/>
    </source>
</evidence>
<dbReference type="Gene3D" id="3.40.50.1000">
    <property type="entry name" value="HAD superfamily/HAD-like"/>
    <property type="match status" value="1"/>
</dbReference>
<dbReference type="Proteomes" id="UP000034954">
    <property type="component" value="Unassembled WGS sequence"/>
</dbReference>
<evidence type="ECO:0000313" key="12">
    <source>
        <dbReference type="Proteomes" id="UP000034954"/>
    </source>
</evidence>
<evidence type="ECO:0000256" key="5">
    <source>
        <dbReference type="ARBA" id="ARBA00022989"/>
    </source>
</evidence>
<comment type="caution">
    <text evidence="9">Lacks conserved residue(s) required for the propagation of feature annotation.</text>
</comment>
<dbReference type="InterPro" id="IPR036412">
    <property type="entry name" value="HAD-like_sf"/>
</dbReference>
<dbReference type="PATRIC" id="fig|380242.3.peg.3605"/>
<keyword evidence="4" id="KW-1278">Translocase</keyword>
<evidence type="ECO:0000256" key="2">
    <source>
        <dbReference type="ARBA" id="ARBA00006024"/>
    </source>
</evidence>
<dbReference type="InterPro" id="IPR044492">
    <property type="entry name" value="P_typ_ATPase_HD_dom"/>
</dbReference>
<dbReference type="GO" id="GO:0016887">
    <property type="term" value="F:ATP hydrolysis activity"/>
    <property type="evidence" value="ECO:0007669"/>
    <property type="project" value="InterPro"/>
</dbReference>
<evidence type="ECO:0000313" key="11">
    <source>
        <dbReference type="EMBL" id="KKO18407.1"/>
    </source>
</evidence>
<dbReference type="InterPro" id="IPR001757">
    <property type="entry name" value="P_typ_ATPase"/>
</dbReference>
<dbReference type="GO" id="GO:0015086">
    <property type="term" value="F:cadmium ion transmembrane transporter activity"/>
    <property type="evidence" value="ECO:0007669"/>
    <property type="project" value="TreeGrafter"/>
</dbReference>
<organism evidence="11 12">
    <name type="scientific">Candidatus Brocadia fulgida</name>
    <dbReference type="NCBI Taxonomy" id="380242"/>
    <lineage>
        <taxon>Bacteria</taxon>
        <taxon>Pseudomonadati</taxon>
        <taxon>Planctomycetota</taxon>
        <taxon>Candidatus Brocadiia</taxon>
        <taxon>Candidatus Brocadiales</taxon>
        <taxon>Candidatus Brocadiaceae</taxon>
        <taxon>Candidatus Brocadia</taxon>
    </lineage>
</organism>
<dbReference type="SUPFAM" id="SSF81653">
    <property type="entry name" value="Calcium ATPase, transduction domain A"/>
    <property type="match status" value="1"/>
</dbReference>
<dbReference type="PRINTS" id="PR00119">
    <property type="entry name" value="CATATPASE"/>
</dbReference>
<keyword evidence="3 9" id="KW-0812">Transmembrane</keyword>
<dbReference type="GO" id="GO:0016463">
    <property type="term" value="F:P-type zinc transporter activity"/>
    <property type="evidence" value="ECO:0007669"/>
    <property type="project" value="UniProtKB-EC"/>
</dbReference>
<proteinExistence type="inferred from homology"/>
<dbReference type="GO" id="GO:0005524">
    <property type="term" value="F:ATP binding"/>
    <property type="evidence" value="ECO:0007669"/>
    <property type="project" value="UniProtKB-UniRule"/>
</dbReference>
<dbReference type="InterPro" id="IPR008250">
    <property type="entry name" value="ATPase_P-typ_transduc_dom_A_sf"/>
</dbReference>
<dbReference type="EC" id="7.2.2.12" evidence="7"/>
<dbReference type="SFLD" id="SFLDG00002">
    <property type="entry name" value="C1.7:_P-type_atpase_like"/>
    <property type="match status" value="1"/>
</dbReference>
<name>A0A0M2URA6_9BACT</name>
<dbReference type="PANTHER" id="PTHR48085:SF5">
    <property type="entry name" value="CADMIUM_ZINC-TRANSPORTING ATPASE HMA4-RELATED"/>
    <property type="match status" value="1"/>
</dbReference>
<dbReference type="GO" id="GO:0005886">
    <property type="term" value="C:plasma membrane"/>
    <property type="evidence" value="ECO:0007669"/>
    <property type="project" value="UniProtKB-SubCell"/>
</dbReference>
<sequence>MKYDIVHDLPQRIRISLALPKRHTPENSQLERLFLAVDGVQKVSFNRRTRNILVIYNGDGAVKVVLLKILHETSLIFVKKETFKQDKLKQKKKAAMLSGALLIARSMIPVAMAPFLSLYGAMPVLKKGFSAILNKRLNVDVLDSTAVGISLLRSDYLTVGFITFFLKVGDYLEERIRQKSRESISKMFLNQNGWAWVRRNGCEMQINIKEVVVGDLVVVRTGSSIPVDGIVADGAALVNQSSITGEPFSVPKRAGLMVYAGTVLEEGLLTIKSIKVGDKTRVSKIIKVIEGSEGLKADVQNHAEMLANRIVPYSFILSGLIYLFTGSSIKATSILLVDYSCALKLSTPLMIMSAMIAAARQNIFVKGGKFMEKLAEANVFVFDKTGTLTEAQPKVFDILTFDGFNREELLKNVACVEEHFPHPVATAVVKKAEDEGLVHEENHAEIEYVLAHGIVSRIEGKRMLVGSKHFISDDNGIDVEGKESVIKDFMDRGYSVLYVAVENNLAGVIAIEDRVRDDLQIFLKMLKDSGVNRTIMLTGDNYATARNVAQRLGIEEFYAQALPERKAGIIKDLKSKGYVVAMVGDGINDSPALSCADVGISMKHGADIAREACDILLLDKGLEGIVDARWIAQDAMFRIKQNFRYIIGINSALIGLGILGMITPVTSALIHNATTILVSANSLKPYRIPLAGEERIMA</sequence>
<dbReference type="NCBIfam" id="TIGR01525">
    <property type="entry name" value="ATPase-IB_hvy"/>
    <property type="match status" value="1"/>
</dbReference>
<feature type="domain" description="P-type ATPase A" evidence="10">
    <location>
        <begin position="195"/>
        <end position="290"/>
    </location>
</feature>
<dbReference type="Pfam" id="PF00702">
    <property type="entry name" value="Hydrolase"/>
    <property type="match status" value="1"/>
</dbReference>
<keyword evidence="6 9" id="KW-0472">Membrane</keyword>
<comment type="caution">
    <text evidence="11">The sequence shown here is derived from an EMBL/GenBank/DDBJ whole genome shotgun (WGS) entry which is preliminary data.</text>
</comment>
<evidence type="ECO:0000256" key="9">
    <source>
        <dbReference type="RuleBase" id="RU362081"/>
    </source>
</evidence>
<keyword evidence="5 9" id="KW-1133">Transmembrane helix</keyword>
<reference evidence="11 12" key="1">
    <citation type="journal article" date="2013" name="BMC Microbiol.">
        <title>Identification of the type II cytochrome c maturation pathway in anammox bacteria by comparative genomics.</title>
        <authorList>
            <person name="Ferousi C."/>
            <person name="Speth D.R."/>
            <person name="Reimann J."/>
            <person name="Op den Camp H.J."/>
            <person name="Allen J.W."/>
            <person name="Keltjens J.T."/>
            <person name="Jetten M.S."/>
        </authorList>
    </citation>
    <scope>NUCLEOTIDE SEQUENCE [LARGE SCALE GENOMIC DNA]</scope>
    <source>
        <strain evidence="11">RU1</strain>
    </source>
</reference>
<dbReference type="Gene3D" id="2.70.150.10">
    <property type="entry name" value="Calcium-transporting ATPase, cytoplasmic transduction domain A"/>
    <property type="match status" value="1"/>
</dbReference>
<dbReference type="AlphaFoldDB" id="A0A0M2URA6"/>
<dbReference type="SFLD" id="SFLDF00027">
    <property type="entry name" value="p-type_atpase"/>
    <property type="match status" value="1"/>
</dbReference>
<keyword evidence="9" id="KW-0547">Nucleotide-binding</keyword>
<protein>
    <recommendedName>
        <fullName evidence="7">P-type Zn(2+) transporter</fullName>
        <ecNumber evidence="7">7.2.2.12</ecNumber>
    </recommendedName>
</protein>
<evidence type="ECO:0000256" key="3">
    <source>
        <dbReference type="ARBA" id="ARBA00022692"/>
    </source>
</evidence>
<comment type="catalytic activity">
    <reaction evidence="8">
        <text>Zn(2+)(in) + ATP + H2O = Zn(2+)(out) + ADP + phosphate + H(+)</text>
        <dbReference type="Rhea" id="RHEA:20621"/>
        <dbReference type="ChEBI" id="CHEBI:15377"/>
        <dbReference type="ChEBI" id="CHEBI:15378"/>
        <dbReference type="ChEBI" id="CHEBI:29105"/>
        <dbReference type="ChEBI" id="CHEBI:30616"/>
        <dbReference type="ChEBI" id="CHEBI:43474"/>
        <dbReference type="ChEBI" id="CHEBI:456216"/>
        <dbReference type="EC" id="7.2.2.12"/>
    </reaction>
</comment>
<keyword evidence="9" id="KW-0479">Metal-binding</keyword>
<evidence type="ECO:0000256" key="4">
    <source>
        <dbReference type="ARBA" id="ARBA00022967"/>
    </source>
</evidence>
<evidence type="ECO:0000256" key="7">
    <source>
        <dbReference type="ARBA" id="ARBA00039097"/>
    </source>
</evidence>
<dbReference type="GO" id="GO:0046872">
    <property type="term" value="F:metal ion binding"/>
    <property type="evidence" value="ECO:0007669"/>
    <property type="project" value="UniProtKB-KW"/>
</dbReference>
<dbReference type="PANTHER" id="PTHR48085">
    <property type="entry name" value="CADMIUM/ZINC-TRANSPORTING ATPASE HMA2-RELATED"/>
    <property type="match status" value="1"/>
</dbReference>
<feature type="transmembrane region" description="Helical" evidence="9">
    <location>
        <begin position="94"/>
        <end position="116"/>
    </location>
</feature>